<dbReference type="PANTHER" id="PTHR45724:SF13">
    <property type="entry name" value="AQUAPORIN NIP1-1-RELATED"/>
    <property type="match status" value="1"/>
</dbReference>
<dbReference type="Proteomes" id="UP000579153">
    <property type="component" value="Unassembled WGS sequence"/>
</dbReference>
<evidence type="ECO:0000256" key="6">
    <source>
        <dbReference type="RuleBase" id="RU000477"/>
    </source>
</evidence>
<comment type="subcellular location">
    <subcellularLocation>
        <location evidence="1">Membrane</location>
        <topology evidence="1">Multi-pass membrane protein</topology>
    </subcellularLocation>
</comment>
<dbReference type="PRINTS" id="PR00783">
    <property type="entry name" value="MINTRINSICP"/>
</dbReference>
<sequence>MNLARRALAEFAGTAALVAVVVGSGIMATDLSRDAGVQLLANSLATAASLAVLILILGPASGAHFNPVVSVAAWVLTRREAAPAMRGREVAAYIPAQVAGAVAGGVLANAMFALPAVQISAHDRSAPHLLLGEVVATAGLIVVVFALARQDRAALAPVTVGGYIGAAYWFTSSTSFANPAVTLGRAFTDTFAGIAPASVPAFIAAQLAGATLGGLLLVALYPNSPQPIAEPVPGSAYQP</sequence>
<dbReference type="RefSeq" id="WP_221519304.1">
    <property type="nucleotide sequence ID" value="NZ_JACHMB010000001.1"/>
</dbReference>
<evidence type="ECO:0000256" key="5">
    <source>
        <dbReference type="ARBA" id="ARBA00023136"/>
    </source>
</evidence>
<keyword evidence="5 7" id="KW-0472">Membrane</keyword>
<evidence type="ECO:0000313" key="9">
    <source>
        <dbReference type="Proteomes" id="UP000579153"/>
    </source>
</evidence>
<keyword evidence="3 6" id="KW-0812">Transmembrane</keyword>
<evidence type="ECO:0000256" key="3">
    <source>
        <dbReference type="ARBA" id="ARBA00022692"/>
    </source>
</evidence>
<dbReference type="InterPro" id="IPR000425">
    <property type="entry name" value="MIP"/>
</dbReference>
<feature type="transmembrane region" description="Helical" evidence="7">
    <location>
        <begin position="191"/>
        <end position="221"/>
    </location>
</feature>
<feature type="transmembrane region" description="Helical" evidence="7">
    <location>
        <begin position="7"/>
        <end position="28"/>
    </location>
</feature>
<comment type="similarity">
    <text evidence="6">Belongs to the MIP/aquaporin (TC 1.A.8) family.</text>
</comment>
<dbReference type="GO" id="GO:0015267">
    <property type="term" value="F:channel activity"/>
    <property type="evidence" value="ECO:0007669"/>
    <property type="project" value="InterPro"/>
</dbReference>
<dbReference type="Gene3D" id="1.20.1080.10">
    <property type="entry name" value="Glycerol uptake facilitator protein"/>
    <property type="match status" value="1"/>
</dbReference>
<comment type="caution">
    <text evidence="8">The sequence shown here is derived from an EMBL/GenBank/DDBJ whole genome shotgun (WGS) entry which is preliminary data.</text>
</comment>
<feature type="transmembrane region" description="Helical" evidence="7">
    <location>
        <begin position="129"/>
        <end position="147"/>
    </location>
</feature>
<accession>A0A7W9L9T9</accession>
<keyword evidence="9" id="KW-1185">Reference proteome</keyword>
<proteinExistence type="inferred from homology"/>
<feature type="transmembrane region" description="Helical" evidence="7">
    <location>
        <begin position="154"/>
        <end position="171"/>
    </location>
</feature>
<evidence type="ECO:0000256" key="7">
    <source>
        <dbReference type="SAM" id="Phobius"/>
    </source>
</evidence>
<keyword evidence="4 7" id="KW-1133">Transmembrane helix</keyword>
<dbReference type="PANTHER" id="PTHR45724">
    <property type="entry name" value="AQUAPORIN NIP2-1"/>
    <property type="match status" value="1"/>
</dbReference>
<dbReference type="SUPFAM" id="SSF81338">
    <property type="entry name" value="Aquaporin-like"/>
    <property type="match status" value="1"/>
</dbReference>
<evidence type="ECO:0000256" key="2">
    <source>
        <dbReference type="ARBA" id="ARBA00022448"/>
    </source>
</evidence>
<evidence type="ECO:0000256" key="1">
    <source>
        <dbReference type="ARBA" id="ARBA00004141"/>
    </source>
</evidence>
<feature type="transmembrane region" description="Helical" evidence="7">
    <location>
        <begin position="48"/>
        <end position="77"/>
    </location>
</feature>
<name>A0A7W9L9T9_9ACTN</name>
<dbReference type="Pfam" id="PF00230">
    <property type="entry name" value="MIP"/>
    <property type="match status" value="1"/>
</dbReference>
<dbReference type="GO" id="GO:0016020">
    <property type="term" value="C:membrane"/>
    <property type="evidence" value="ECO:0007669"/>
    <property type="project" value="UniProtKB-SubCell"/>
</dbReference>
<keyword evidence="2 6" id="KW-0813">Transport</keyword>
<evidence type="ECO:0000313" key="8">
    <source>
        <dbReference type="EMBL" id="MBB5775887.1"/>
    </source>
</evidence>
<dbReference type="AlphaFoldDB" id="A0A7W9L9T9"/>
<organism evidence="8 9">
    <name type="scientific">Nonomuraea jabiensis</name>
    <dbReference type="NCBI Taxonomy" id="882448"/>
    <lineage>
        <taxon>Bacteria</taxon>
        <taxon>Bacillati</taxon>
        <taxon>Actinomycetota</taxon>
        <taxon>Actinomycetes</taxon>
        <taxon>Streptosporangiales</taxon>
        <taxon>Streptosporangiaceae</taxon>
        <taxon>Nonomuraea</taxon>
    </lineage>
</organism>
<dbReference type="InterPro" id="IPR023271">
    <property type="entry name" value="Aquaporin-like"/>
</dbReference>
<dbReference type="InterPro" id="IPR034294">
    <property type="entry name" value="Aquaporin_transptr"/>
</dbReference>
<gene>
    <name evidence="8" type="ORF">HD596_002643</name>
</gene>
<evidence type="ECO:0000256" key="4">
    <source>
        <dbReference type="ARBA" id="ARBA00022989"/>
    </source>
</evidence>
<dbReference type="EMBL" id="JACHMB010000001">
    <property type="protein sequence ID" value="MBB5775887.1"/>
    <property type="molecule type" value="Genomic_DNA"/>
</dbReference>
<protein>
    <submittedName>
        <fullName evidence="8">Glycerol uptake facilitator-like aquaporin</fullName>
    </submittedName>
</protein>
<reference evidence="8 9" key="1">
    <citation type="submission" date="2020-08" db="EMBL/GenBank/DDBJ databases">
        <title>Sequencing the genomes of 1000 actinobacteria strains.</title>
        <authorList>
            <person name="Klenk H.-P."/>
        </authorList>
    </citation>
    <scope>NUCLEOTIDE SEQUENCE [LARGE SCALE GENOMIC DNA]</scope>
    <source>
        <strain evidence="8 9">DSM 45507</strain>
    </source>
</reference>
<feature type="transmembrane region" description="Helical" evidence="7">
    <location>
        <begin position="98"/>
        <end position="117"/>
    </location>
</feature>